<dbReference type="PROSITE" id="PS51151">
    <property type="entry name" value="NAC_AB"/>
    <property type="match status" value="1"/>
</dbReference>
<dbReference type="Pfam" id="PF01849">
    <property type="entry name" value="NAC"/>
    <property type="match status" value="1"/>
</dbReference>
<comment type="caution">
    <text evidence="6">The sequence shown here is derived from an EMBL/GenBank/DDBJ whole genome shotgun (WGS) entry which is preliminary data.</text>
</comment>
<dbReference type="FunFam" id="1.10.8.10:FF:000006">
    <property type="entry name" value="Putative nascent polypeptide-associated complex subunit alpha"/>
    <property type="match status" value="1"/>
</dbReference>
<dbReference type="SMART" id="SM01407">
    <property type="entry name" value="NAC"/>
    <property type="match status" value="1"/>
</dbReference>
<reference evidence="6" key="1">
    <citation type="submission" date="2020-05" db="EMBL/GenBank/DDBJ databases">
        <title>Phylogenomic resolution of chytrid fungi.</title>
        <authorList>
            <person name="Stajich J.E."/>
            <person name="Amses K."/>
            <person name="Simmons R."/>
            <person name="Seto K."/>
            <person name="Myers J."/>
            <person name="Bonds A."/>
            <person name="Quandt C.A."/>
            <person name="Barry K."/>
            <person name="Liu P."/>
            <person name="Grigoriev I."/>
            <person name="Longcore J.E."/>
            <person name="James T.Y."/>
        </authorList>
    </citation>
    <scope>NUCLEOTIDE SEQUENCE</scope>
    <source>
        <strain evidence="6">JEL0379</strain>
    </source>
</reference>
<dbReference type="FunFam" id="2.20.70.30:FF:000002">
    <property type="entry name" value="Nascent polypeptide-associated complex (NAC), alpha subunit"/>
    <property type="match status" value="1"/>
</dbReference>
<proteinExistence type="inferred from homology"/>
<evidence type="ECO:0000313" key="7">
    <source>
        <dbReference type="Proteomes" id="UP001212152"/>
    </source>
</evidence>
<feature type="domain" description="NAC-A/B" evidence="5">
    <location>
        <begin position="100"/>
        <end position="165"/>
    </location>
</feature>
<dbReference type="GO" id="GO:0005854">
    <property type="term" value="C:nascent polypeptide-associated complex"/>
    <property type="evidence" value="ECO:0007669"/>
    <property type="project" value="InterPro"/>
</dbReference>
<feature type="compositionally biased region" description="Acidic residues" evidence="4">
    <location>
        <begin position="76"/>
        <end position="90"/>
    </location>
</feature>
<protein>
    <recommendedName>
        <fullName evidence="2">Nascent polypeptide-associated complex subunit alpha</fullName>
    </recommendedName>
    <alternativeName>
        <fullName evidence="3">Alpha-NAC</fullName>
    </alternativeName>
</protein>
<dbReference type="EMBL" id="JADGJQ010000001">
    <property type="protein sequence ID" value="KAJ3185654.1"/>
    <property type="molecule type" value="Genomic_DNA"/>
</dbReference>
<dbReference type="InterPro" id="IPR038187">
    <property type="entry name" value="NAC_A/B_dom_sf"/>
</dbReference>
<feature type="region of interest" description="Disordered" evidence="4">
    <location>
        <begin position="67"/>
        <end position="100"/>
    </location>
</feature>
<dbReference type="SUPFAM" id="SSF81995">
    <property type="entry name" value="beta-sandwich domain of Sec23/24"/>
    <property type="match status" value="1"/>
</dbReference>
<feature type="compositionally biased region" description="Low complexity" evidence="4">
    <location>
        <begin position="1"/>
        <end position="26"/>
    </location>
</feature>
<evidence type="ECO:0000256" key="1">
    <source>
        <dbReference type="ARBA" id="ARBA00009882"/>
    </source>
</evidence>
<dbReference type="CDD" id="cd22054">
    <property type="entry name" value="NAC_NACA"/>
    <property type="match status" value="1"/>
</dbReference>
<feature type="region of interest" description="Disordered" evidence="4">
    <location>
        <begin position="1"/>
        <end position="44"/>
    </location>
</feature>
<accession>A0AAD5XW79</accession>
<feature type="compositionally biased region" description="Low complexity" evidence="4">
    <location>
        <begin position="34"/>
        <end position="44"/>
    </location>
</feature>
<dbReference type="Gene3D" id="1.10.8.10">
    <property type="entry name" value="DNA helicase RuvA subunit, C-terminal domain"/>
    <property type="match status" value="1"/>
</dbReference>
<dbReference type="InterPro" id="IPR016641">
    <property type="entry name" value="EGD2/NACA0like"/>
</dbReference>
<evidence type="ECO:0000313" key="6">
    <source>
        <dbReference type="EMBL" id="KAJ3185654.1"/>
    </source>
</evidence>
<dbReference type="InterPro" id="IPR044034">
    <property type="entry name" value="NAC-like_UBA"/>
</dbReference>
<gene>
    <name evidence="6" type="ORF">HDU87_000278</name>
</gene>
<name>A0AAD5XW79_9FUNG</name>
<dbReference type="PANTHER" id="PTHR21713">
    <property type="entry name" value="NASCENT POLYPEPTIDE ASSOCIATED COMPLEX ALPHA SUBUNIT-RELATED"/>
    <property type="match status" value="1"/>
</dbReference>
<keyword evidence="7" id="KW-1185">Reference proteome</keyword>
<comment type="similarity">
    <text evidence="1">Belongs to the NAC-alpha family.</text>
</comment>
<dbReference type="InterPro" id="IPR002715">
    <property type="entry name" value="Nas_poly-pep-assoc_cplx_dom"/>
</dbReference>
<dbReference type="Proteomes" id="UP001212152">
    <property type="component" value="Unassembled WGS sequence"/>
</dbReference>
<evidence type="ECO:0000256" key="4">
    <source>
        <dbReference type="SAM" id="MobiDB-lite"/>
    </source>
</evidence>
<dbReference type="Gene3D" id="2.20.70.30">
    <property type="entry name" value="Nascent polypeptide-associated complex domain"/>
    <property type="match status" value="1"/>
</dbReference>
<dbReference type="AlphaFoldDB" id="A0AAD5XW79"/>
<dbReference type="Pfam" id="PF19026">
    <property type="entry name" value="UBA_HYPK"/>
    <property type="match status" value="1"/>
</dbReference>
<evidence type="ECO:0000256" key="3">
    <source>
        <dbReference type="ARBA" id="ARBA00030300"/>
    </source>
</evidence>
<sequence>MGAQQSSYPPQQGYYQQPGYQQQGYQQGYGGQPQMGYQQQPQYYQQRRGEQGCLTACLAAMTEDQAAEKVQKVEQDSDSDDLPELDDAEEVLGNADKVQSRGEKKARKALAKLGLKSVPGITRVTIRRPKNILFVVASPDVYKSGTSDTYIVFGEAKIEDLNSQAQAAAADQFKAPEAKQVAEVEEVPELAEDDGEAVDESGVEAKDIELVMAQASVSRSKAVKALKTHNNDIVNAIMELTM</sequence>
<evidence type="ECO:0000259" key="5">
    <source>
        <dbReference type="PROSITE" id="PS51151"/>
    </source>
</evidence>
<organism evidence="6 7">
    <name type="scientific">Geranomyces variabilis</name>
    <dbReference type="NCBI Taxonomy" id="109894"/>
    <lineage>
        <taxon>Eukaryota</taxon>
        <taxon>Fungi</taxon>
        <taxon>Fungi incertae sedis</taxon>
        <taxon>Chytridiomycota</taxon>
        <taxon>Chytridiomycota incertae sedis</taxon>
        <taxon>Chytridiomycetes</taxon>
        <taxon>Spizellomycetales</taxon>
        <taxon>Powellomycetaceae</taxon>
        <taxon>Geranomyces</taxon>
    </lineage>
</organism>
<dbReference type="CDD" id="cd14415">
    <property type="entry name" value="UBA_NACA_NACP1"/>
    <property type="match status" value="1"/>
</dbReference>
<evidence type="ECO:0000256" key="2">
    <source>
        <dbReference type="ARBA" id="ARBA00014437"/>
    </source>
</evidence>